<feature type="compositionally biased region" description="Basic and acidic residues" evidence="1">
    <location>
        <begin position="1"/>
        <end position="12"/>
    </location>
</feature>
<dbReference type="Proteomes" id="UP000231259">
    <property type="component" value="Unassembled WGS sequence"/>
</dbReference>
<proteinExistence type="predicted"/>
<evidence type="ECO:0000313" key="3">
    <source>
        <dbReference type="Proteomes" id="UP000231259"/>
    </source>
</evidence>
<accession>A0A2G8QWN3</accession>
<name>A0A2G8QWN3_9RHOB</name>
<feature type="compositionally biased region" description="Polar residues" evidence="1">
    <location>
        <begin position="13"/>
        <end position="28"/>
    </location>
</feature>
<feature type="region of interest" description="Disordered" evidence="1">
    <location>
        <begin position="1"/>
        <end position="73"/>
    </location>
</feature>
<organism evidence="2 3">
    <name type="scientific">Puniceibacterium antarcticum</name>
    <dbReference type="NCBI Taxonomy" id="1206336"/>
    <lineage>
        <taxon>Bacteria</taxon>
        <taxon>Pseudomonadati</taxon>
        <taxon>Pseudomonadota</taxon>
        <taxon>Alphaproteobacteria</taxon>
        <taxon>Rhodobacterales</taxon>
        <taxon>Paracoccaceae</taxon>
        <taxon>Puniceibacterium</taxon>
    </lineage>
</organism>
<dbReference type="OrthoDB" id="7868955at2"/>
<protein>
    <submittedName>
        <fullName evidence="2">Uncharacterized protein</fullName>
    </submittedName>
</protein>
<evidence type="ECO:0000313" key="2">
    <source>
        <dbReference type="EMBL" id="PIL13697.1"/>
    </source>
</evidence>
<gene>
    <name evidence="2" type="ORF">P775_27425</name>
</gene>
<comment type="caution">
    <text evidence="2">The sequence shown here is derived from an EMBL/GenBank/DDBJ whole genome shotgun (WGS) entry which is preliminary data.</text>
</comment>
<evidence type="ECO:0000256" key="1">
    <source>
        <dbReference type="SAM" id="MobiDB-lite"/>
    </source>
</evidence>
<dbReference type="EMBL" id="AWWI01000182">
    <property type="protein sequence ID" value="PIL13697.1"/>
    <property type="molecule type" value="Genomic_DNA"/>
</dbReference>
<sequence length="73" mass="7903">MAERHRSSDGRSETSAILGNAAPQTAGQQRRAGGELQRKVATRDDGKRYDETSSGATRPLNQDKTDSGDKEKV</sequence>
<keyword evidence="3" id="KW-1185">Reference proteome</keyword>
<feature type="compositionally biased region" description="Basic and acidic residues" evidence="1">
    <location>
        <begin position="32"/>
        <end position="51"/>
    </location>
</feature>
<reference evidence="2 3" key="1">
    <citation type="submission" date="2013-09" db="EMBL/GenBank/DDBJ databases">
        <title>Genome sequencing of Phaeobacter antarcticus sp. nov. SM1211.</title>
        <authorList>
            <person name="Zhang X.-Y."/>
            <person name="Liu C."/>
            <person name="Chen X.-L."/>
            <person name="Xie B.-B."/>
            <person name="Qin Q.-L."/>
            <person name="Rong J.-C."/>
            <person name="Zhang Y.-Z."/>
        </authorList>
    </citation>
    <scope>NUCLEOTIDE SEQUENCE [LARGE SCALE GENOMIC DNA]</scope>
    <source>
        <strain evidence="2 3">SM1211</strain>
    </source>
</reference>
<dbReference type="RefSeq" id="WP_099913729.1">
    <property type="nucleotide sequence ID" value="NZ_AWWI01000182.1"/>
</dbReference>
<dbReference type="AlphaFoldDB" id="A0A2G8QWN3"/>
<feature type="compositionally biased region" description="Basic and acidic residues" evidence="1">
    <location>
        <begin position="61"/>
        <end position="73"/>
    </location>
</feature>